<proteinExistence type="predicted"/>
<protein>
    <submittedName>
        <fullName evidence="1">Uncharacterized protein</fullName>
    </submittedName>
</protein>
<reference evidence="1" key="1">
    <citation type="submission" date="2014-09" db="EMBL/GenBank/DDBJ databases">
        <title>Genome sequence of the luminous mushroom Mycena chlorophos for searching fungal bioluminescence genes.</title>
        <authorList>
            <person name="Tanaka Y."/>
            <person name="Kasuga D."/>
            <person name="Oba Y."/>
            <person name="Hase S."/>
            <person name="Sato K."/>
            <person name="Oba Y."/>
            <person name="Sakakibara Y."/>
        </authorList>
    </citation>
    <scope>NUCLEOTIDE SEQUENCE</scope>
</reference>
<sequence length="192" mass="20848">MSRRWSIVVLGLGRQVGRRLAETGRRILSPNRVHVKRAFYNLAVRAKWAQAPVRNVPIGRSQIANDSTLLRFAGPGKPLGTSSPSLGLSAPSLMSHFPTCNSPLGAGEPTSRSYVDAELAVTGERPRLVRFGPFGGEKPFQFDFSLQGRTTHGELAVVDNGQNIPLSQPLAAEERACGREESPAVWAARHNK</sequence>
<organism evidence="1 2">
    <name type="scientific">Mycena chlorophos</name>
    <name type="common">Agaric fungus</name>
    <name type="synonym">Agaricus chlorophos</name>
    <dbReference type="NCBI Taxonomy" id="658473"/>
    <lineage>
        <taxon>Eukaryota</taxon>
        <taxon>Fungi</taxon>
        <taxon>Dikarya</taxon>
        <taxon>Basidiomycota</taxon>
        <taxon>Agaricomycotina</taxon>
        <taxon>Agaricomycetes</taxon>
        <taxon>Agaricomycetidae</taxon>
        <taxon>Agaricales</taxon>
        <taxon>Marasmiineae</taxon>
        <taxon>Mycenaceae</taxon>
        <taxon>Mycena</taxon>
    </lineage>
</organism>
<accession>A0ABQ0LTU2</accession>
<dbReference type="Proteomes" id="UP000815677">
    <property type="component" value="Unassembled WGS sequence"/>
</dbReference>
<name>A0ABQ0LTU2_MYCCL</name>
<gene>
    <name evidence="1" type="ORF">MCHLO_11348</name>
</gene>
<evidence type="ECO:0000313" key="2">
    <source>
        <dbReference type="Proteomes" id="UP000815677"/>
    </source>
</evidence>
<evidence type="ECO:0000313" key="1">
    <source>
        <dbReference type="EMBL" id="GAT54497.1"/>
    </source>
</evidence>
<keyword evidence="2" id="KW-1185">Reference proteome</keyword>
<dbReference type="EMBL" id="DF848680">
    <property type="protein sequence ID" value="GAT54497.1"/>
    <property type="molecule type" value="Genomic_DNA"/>
</dbReference>